<keyword evidence="2 5" id="KW-0812">Transmembrane</keyword>
<evidence type="ECO:0000313" key="7">
    <source>
        <dbReference type="Proteomes" id="UP001596506"/>
    </source>
</evidence>
<gene>
    <name evidence="6" type="ORF">ACFQQA_02605</name>
</gene>
<keyword evidence="1" id="KW-1003">Cell membrane</keyword>
<reference evidence="7" key="1">
    <citation type="journal article" date="2019" name="Int. J. Syst. Evol. Microbiol.">
        <title>The Global Catalogue of Microorganisms (GCM) 10K type strain sequencing project: providing services to taxonomists for standard genome sequencing and annotation.</title>
        <authorList>
            <consortium name="The Broad Institute Genomics Platform"/>
            <consortium name="The Broad Institute Genome Sequencing Center for Infectious Disease"/>
            <person name="Wu L."/>
            <person name="Ma J."/>
        </authorList>
    </citation>
    <scope>NUCLEOTIDE SEQUENCE [LARGE SCALE GENOMIC DNA]</scope>
    <source>
        <strain evidence="7">CCUG 60559</strain>
    </source>
</reference>
<name>A0ABW2IRU3_9GAMM</name>
<evidence type="ECO:0000256" key="2">
    <source>
        <dbReference type="ARBA" id="ARBA00022692"/>
    </source>
</evidence>
<evidence type="ECO:0000313" key="6">
    <source>
        <dbReference type="EMBL" id="MFC7293606.1"/>
    </source>
</evidence>
<dbReference type="Proteomes" id="UP001596506">
    <property type="component" value="Unassembled WGS sequence"/>
</dbReference>
<comment type="caution">
    <text evidence="6">The sequence shown here is derived from an EMBL/GenBank/DDBJ whole genome shotgun (WGS) entry which is preliminary data.</text>
</comment>
<dbReference type="RefSeq" id="WP_227520873.1">
    <property type="nucleotide sequence ID" value="NZ_NIHD01000001.1"/>
</dbReference>
<feature type="transmembrane region" description="Helical" evidence="5">
    <location>
        <begin position="14"/>
        <end position="34"/>
    </location>
</feature>
<keyword evidence="4 5" id="KW-0472">Membrane</keyword>
<proteinExistence type="predicted"/>
<evidence type="ECO:0000256" key="4">
    <source>
        <dbReference type="ARBA" id="ARBA00023136"/>
    </source>
</evidence>
<protein>
    <submittedName>
        <fullName evidence="6">DUF1656 domain-containing protein</fullName>
    </submittedName>
</protein>
<evidence type="ECO:0000256" key="1">
    <source>
        <dbReference type="ARBA" id="ARBA00022475"/>
    </source>
</evidence>
<organism evidence="6 7">
    <name type="scientific">Marinobacter aromaticivorans</name>
    <dbReference type="NCBI Taxonomy" id="1494078"/>
    <lineage>
        <taxon>Bacteria</taxon>
        <taxon>Pseudomonadati</taxon>
        <taxon>Pseudomonadota</taxon>
        <taxon>Gammaproteobacteria</taxon>
        <taxon>Pseudomonadales</taxon>
        <taxon>Marinobacteraceae</taxon>
        <taxon>Marinobacter</taxon>
    </lineage>
</organism>
<dbReference type="EMBL" id="JBHTBD010000001">
    <property type="protein sequence ID" value="MFC7293606.1"/>
    <property type="molecule type" value="Genomic_DNA"/>
</dbReference>
<evidence type="ECO:0000256" key="5">
    <source>
        <dbReference type="SAM" id="Phobius"/>
    </source>
</evidence>
<accession>A0ABW2IRU3</accession>
<evidence type="ECO:0000256" key="3">
    <source>
        <dbReference type="ARBA" id="ARBA00022989"/>
    </source>
</evidence>
<dbReference type="Pfam" id="PF07869">
    <property type="entry name" value="DUF1656"/>
    <property type="match status" value="1"/>
</dbReference>
<sequence length="75" mass="8504">MATLDSKDDMLHEMSIGGMLFSPFVVLVPLAFILSAATRLATHYLGLRRFIWREAWFDVAVFVCYLAAIVYLFGD</sequence>
<keyword evidence="3 5" id="KW-1133">Transmembrane helix</keyword>
<feature type="transmembrane region" description="Helical" evidence="5">
    <location>
        <begin position="55"/>
        <end position="74"/>
    </location>
</feature>
<dbReference type="InterPro" id="IPR012451">
    <property type="entry name" value="DUF1656"/>
</dbReference>
<keyword evidence="7" id="KW-1185">Reference proteome</keyword>